<dbReference type="PRINTS" id="PR01070">
    <property type="entry name" value="ACCCTRFRASEB"/>
</dbReference>
<comment type="subcellular location">
    <subcellularLocation>
        <location evidence="4">Cytoplasm</location>
    </subcellularLocation>
</comment>
<keyword evidence="1 4" id="KW-0808">Transferase</keyword>
<feature type="domain" description="CoA carboxyltransferase N-terminal" evidence="5">
    <location>
        <begin position="24"/>
        <end position="291"/>
    </location>
</feature>
<dbReference type="GO" id="GO:0009317">
    <property type="term" value="C:acetyl-CoA carboxylase complex"/>
    <property type="evidence" value="ECO:0007669"/>
    <property type="project" value="InterPro"/>
</dbReference>
<dbReference type="GO" id="GO:0006633">
    <property type="term" value="P:fatty acid biosynthetic process"/>
    <property type="evidence" value="ECO:0007669"/>
    <property type="project" value="UniProtKB-KW"/>
</dbReference>
<dbReference type="Gene3D" id="3.90.226.10">
    <property type="entry name" value="2-enoyl-CoA Hydratase, Chain A, domain 1"/>
    <property type="match status" value="1"/>
</dbReference>
<accession>A0A139STD9</accession>
<keyword evidence="4" id="KW-0444">Lipid biosynthesis</keyword>
<comment type="similarity">
    <text evidence="4">Belongs to the AccD/PCCB family.</text>
</comment>
<evidence type="ECO:0000313" key="6">
    <source>
        <dbReference type="EMBL" id="KXU37847.1"/>
    </source>
</evidence>
<dbReference type="GO" id="GO:0005524">
    <property type="term" value="F:ATP binding"/>
    <property type="evidence" value="ECO:0007669"/>
    <property type="project" value="UniProtKB-KW"/>
</dbReference>
<dbReference type="EC" id="2.1.3.15" evidence="4"/>
<dbReference type="HAMAP" id="MF_01395">
    <property type="entry name" value="AcetylCoA_CT_beta"/>
    <property type="match status" value="1"/>
</dbReference>
<evidence type="ECO:0000256" key="1">
    <source>
        <dbReference type="ARBA" id="ARBA00022679"/>
    </source>
</evidence>
<sequence length="291" mass="31127">MVATFDKPTYSVRRTRRKEIGHGLYIKDPVSGETLFTKDVVENQMVIPSSGHHLPIGARERLGFLMDEGSFVESDAKLRSADPLGFKDSIAYPDRLRKYEKASGLSEAVICGVGAIQGIEVAIAVMDFRFCGGTLGSATGEKITRTIETAISRKIPCIIFSTSGGARMQEGILSLMQMAKTSAALGRLAEAGLPYISVLTHPTTGGVSASYATLGDVIIAEPGALIGFAGPRVIKDTTKVTLPEGFQTSEFLLNLGLIDLIVPRPQMRAQIAALLQALYVGKRPEAEAAKK</sequence>
<dbReference type="AlphaFoldDB" id="A0A139STD9"/>
<keyword evidence="4" id="KW-0963">Cytoplasm</keyword>
<keyword evidence="4" id="KW-0443">Lipid metabolism</keyword>
<keyword evidence="7" id="KW-1185">Reference proteome</keyword>
<comment type="caution">
    <text evidence="6">The sequence shown here is derived from an EMBL/GenBank/DDBJ whole genome shotgun (WGS) entry which is preliminary data.</text>
</comment>
<keyword evidence="3 4" id="KW-0275">Fatty acid biosynthesis</keyword>
<dbReference type="UniPathway" id="UPA00655">
    <property type="reaction ID" value="UER00711"/>
</dbReference>
<comment type="function">
    <text evidence="4">Component of the acetyl coenzyme A carboxylase (ACC) complex. Biotin carboxylase (BC) catalyzes the carboxylation of biotin on its carrier protein (BCCP) and then the CO(2) group is transferred by the transcarboxylase to acetyl-CoA to form malonyl-CoA.</text>
</comment>
<dbReference type="InterPro" id="IPR029045">
    <property type="entry name" value="ClpP/crotonase-like_dom_sf"/>
</dbReference>
<organism evidence="6 7">
    <name type="scientific">Cephaloticoccus capnophilus</name>
    <dbReference type="NCBI Taxonomy" id="1548208"/>
    <lineage>
        <taxon>Bacteria</taxon>
        <taxon>Pseudomonadati</taxon>
        <taxon>Verrucomicrobiota</taxon>
        <taxon>Opitutia</taxon>
        <taxon>Opitutales</taxon>
        <taxon>Opitutaceae</taxon>
        <taxon>Cephaloticoccus</taxon>
    </lineage>
</organism>
<dbReference type="EMBL" id="LSZP01000004">
    <property type="protein sequence ID" value="KXU37847.1"/>
    <property type="molecule type" value="Genomic_DNA"/>
</dbReference>
<comment type="subunit">
    <text evidence="4">Acetyl-CoA carboxylase is a heterohexamer composed of biotin carboxyl carrier protein (AccB), biotin carboxylase (AccC) and two subunits each of ACCase subunit alpha (AccA) and ACCase subunit beta (AccD).</text>
</comment>
<evidence type="ECO:0000256" key="2">
    <source>
        <dbReference type="ARBA" id="ARBA00022832"/>
    </source>
</evidence>
<comment type="catalytic activity">
    <reaction evidence="4">
        <text>N(6)-carboxybiotinyl-L-lysyl-[protein] + acetyl-CoA = N(6)-biotinyl-L-lysyl-[protein] + malonyl-CoA</text>
        <dbReference type="Rhea" id="RHEA:54728"/>
        <dbReference type="Rhea" id="RHEA-COMP:10505"/>
        <dbReference type="Rhea" id="RHEA-COMP:10506"/>
        <dbReference type="ChEBI" id="CHEBI:57288"/>
        <dbReference type="ChEBI" id="CHEBI:57384"/>
        <dbReference type="ChEBI" id="CHEBI:83144"/>
        <dbReference type="ChEBI" id="CHEBI:83145"/>
        <dbReference type="EC" id="2.1.3.15"/>
    </reaction>
</comment>
<dbReference type="NCBIfam" id="TIGR00515">
    <property type="entry name" value="accD"/>
    <property type="match status" value="1"/>
</dbReference>
<evidence type="ECO:0000256" key="3">
    <source>
        <dbReference type="ARBA" id="ARBA00023160"/>
    </source>
</evidence>
<proteinExistence type="inferred from homology"/>
<dbReference type="InterPro" id="IPR034733">
    <property type="entry name" value="AcCoA_carboxyl_beta"/>
</dbReference>
<evidence type="ECO:0000313" key="7">
    <source>
        <dbReference type="Proteomes" id="UP000071392"/>
    </source>
</evidence>
<keyword evidence="2 4" id="KW-0276">Fatty acid metabolism</keyword>
<dbReference type="InterPro" id="IPR000438">
    <property type="entry name" value="Acetyl_CoA_COase_Trfase_b_su"/>
</dbReference>
<keyword evidence="4" id="KW-0067">ATP-binding</keyword>
<dbReference type="InterPro" id="IPR011762">
    <property type="entry name" value="COA_CT_N"/>
</dbReference>
<gene>
    <name evidence="4" type="primary">accD</name>
    <name evidence="6" type="ORF">AXK12_01405</name>
</gene>
<comment type="pathway">
    <text evidence="4">Lipid metabolism; malonyl-CoA biosynthesis; malonyl-CoA from acetyl-CoA: step 1/1.</text>
</comment>
<dbReference type="PANTHER" id="PTHR42995">
    <property type="entry name" value="ACETYL-COENZYME A CARBOXYLASE CARBOXYL TRANSFERASE SUBUNIT BETA, CHLOROPLASTIC"/>
    <property type="match status" value="1"/>
</dbReference>
<dbReference type="Pfam" id="PF01039">
    <property type="entry name" value="Carboxyl_trans"/>
    <property type="match status" value="1"/>
</dbReference>
<dbReference type="PANTHER" id="PTHR42995:SF5">
    <property type="entry name" value="ACETYL-COENZYME A CARBOXYLASE CARBOXYL TRANSFERASE SUBUNIT BETA, CHLOROPLASTIC"/>
    <property type="match status" value="1"/>
</dbReference>
<dbReference type="GO" id="GO:0016743">
    <property type="term" value="F:carboxyl- or carbamoyltransferase activity"/>
    <property type="evidence" value="ECO:0007669"/>
    <property type="project" value="UniProtKB-UniRule"/>
</dbReference>
<evidence type="ECO:0000259" key="5">
    <source>
        <dbReference type="PROSITE" id="PS50980"/>
    </source>
</evidence>
<name>A0A139STD9_9BACT</name>
<reference evidence="6 7" key="1">
    <citation type="submission" date="2016-02" db="EMBL/GenBank/DDBJ databases">
        <authorList>
            <person name="Wen L."/>
            <person name="He K."/>
            <person name="Yang H."/>
        </authorList>
    </citation>
    <scope>NUCLEOTIDE SEQUENCE [LARGE SCALE GENOMIC DNA]</scope>
    <source>
        <strain evidence="6 7">CV41</strain>
    </source>
</reference>
<dbReference type="SUPFAM" id="SSF52096">
    <property type="entry name" value="ClpP/crotonase"/>
    <property type="match status" value="1"/>
</dbReference>
<dbReference type="STRING" id="1548208.AXK12_01405"/>
<protein>
    <recommendedName>
        <fullName evidence="4">Acetyl-coenzyme A carboxylase carboxyl transferase subunit beta</fullName>
        <shortName evidence="4">ACCase subunit beta</shortName>
        <shortName evidence="4">Acetyl-CoA carboxylase carboxyltransferase subunit beta</shortName>
        <ecNumber evidence="4">2.1.3.15</ecNumber>
    </recommendedName>
</protein>
<evidence type="ECO:0000256" key="4">
    <source>
        <dbReference type="HAMAP-Rule" id="MF_01395"/>
    </source>
</evidence>
<dbReference type="GO" id="GO:2001295">
    <property type="term" value="P:malonyl-CoA biosynthetic process"/>
    <property type="evidence" value="ECO:0007669"/>
    <property type="project" value="UniProtKB-UniRule"/>
</dbReference>
<dbReference type="GO" id="GO:0003989">
    <property type="term" value="F:acetyl-CoA carboxylase activity"/>
    <property type="evidence" value="ECO:0007669"/>
    <property type="project" value="InterPro"/>
</dbReference>
<dbReference type="Proteomes" id="UP000071392">
    <property type="component" value="Unassembled WGS sequence"/>
</dbReference>
<keyword evidence="4" id="KW-0547">Nucleotide-binding</keyword>
<comment type="caution">
    <text evidence="4">Lacks conserved residue(s) required for the propagation of feature annotation.</text>
</comment>
<dbReference type="PROSITE" id="PS50980">
    <property type="entry name" value="COA_CT_NTER"/>
    <property type="match status" value="1"/>
</dbReference>